<evidence type="ECO:0000313" key="1">
    <source>
        <dbReference type="EMBL" id="MED6109096.1"/>
    </source>
</evidence>
<reference evidence="1 2" key="1">
    <citation type="journal article" date="2023" name="Plants (Basel)">
        <title>Bridging the Gap: Combining Genomics and Transcriptomics Approaches to Understand Stylosanthes scabra, an Orphan Legume from the Brazilian Caatinga.</title>
        <authorList>
            <person name="Ferreira-Neto J.R.C."/>
            <person name="da Silva M.D."/>
            <person name="Binneck E."/>
            <person name="de Melo N.F."/>
            <person name="da Silva R.H."/>
            <person name="de Melo A.L.T.M."/>
            <person name="Pandolfi V."/>
            <person name="Bustamante F.O."/>
            <person name="Brasileiro-Vidal A.C."/>
            <person name="Benko-Iseppon A.M."/>
        </authorList>
    </citation>
    <scope>NUCLEOTIDE SEQUENCE [LARGE SCALE GENOMIC DNA]</scope>
    <source>
        <tissue evidence="1">Leaves</tissue>
    </source>
</reference>
<accession>A0ABU6QB39</accession>
<dbReference type="Proteomes" id="UP001341840">
    <property type="component" value="Unassembled WGS sequence"/>
</dbReference>
<dbReference type="EMBL" id="JASCZI010000127">
    <property type="protein sequence ID" value="MED6109096.1"/>
    <property type="molecule type" value="Genomic_DNA"/>
</dbReference>
<proteinExistence type="predicted"/>
<name>A0ABU6QB39_9FABA</name>
<sequence length="116" mass="12912">MDGTPIEKKYANEEDFEEEVRVSSSLVMAIDTEERLPTIHRGVEASSRAFTSLKQTSFCIRFTKESTDRQPAGHNASSYDLPGVWQPPLSGAVDGVENWDVTNNVHPYDHSQSQVG</sequence>
<gene>
    <name evidence="1" type="ORF">PIB30_030430</name>
</gene>
<evidence type="ECO:0000313" key="2">
    <source>
        <dbReference type="Proteomes" id="UP001341840"/>
    </source>
</evidence>
<organism evidence="1 2">
    <name type="scientific">Stylosanthes scabra</name>
    <dbReference type="NCBI Taxonomy" id="79078"/>
    <lineage>
        <taxon>Eukaryota</taxon>
        <taxon>Viridiplantae</taxon>
        <taxon>Streptophyta</taxon>
        <taxon>Embryophyta</taxon>
        <taxon>Tracheophyta</taxon>
        <taxon>Spermatophyta</taxon>
        <taxon>Magnoliopsida</taxon>
        <taxon>eudicotyledons</taxon>
        <taxon>Gunneridae</taxon>
        <taxon>Pentapetalae</taxon>
        <taxon>rosids</taxon>
        <taxon>fabids</taxon>
        <taxon>Fabales</taxon>
        <taxon>Fabaceae</taxon>
        <taxon>Papilionoideae</taxon>
        <taxon>50 kb inversion clade</taxon>
        <taxon>dalbergioids sensu lato</taxon>
        <taxon>Dalbergieae</taxon>
        <taxon>Pterocarpus clade</taxon>
        <taxon>Stylosanthes</taxon>
    </lineage>
</organism>
<comment type="caution">
    <text evidence="1">The sequence shown here is derived from an EMBL/GenBank/DDBJ whole genome shotgun (WGS) entry which is preliminary data.</text>
</comment>
<protein>
    <submittedName>
        <fullName evidence="1">Uncharacterized protein</fullName>
    </submittedName>
</protein>
<keyword evidence="2" id="KW-1185">Reference proteome</keyword>